<keyword evidence="4" id="KW-1185">Reference proteome</keyword>
<feature type="domain" description="DUF4283" evidence="2">
    <location>
        <begin position="125"/>
        <end position="206"/>
    </location>
</feature>
<proteinExistence type="predicted"/>
<feature type="compositionally biased region" description="Basic and acidic residues" evidence="1">
    <location>
        <begin position="411"/>
        <end position="432"/>
    </location>
</feature>
<dbReference type="OrthoDB" id="1937106at2759"/>
<dbReference type="PANTHER" id="PTHR31286:SF99">
    <property type="entry name" value="DUF4283 DOMAIN-CONTAINING PROTEIN"/>
    <property type="match status" value="1"/>
</dbReference>
<dbReference type="EMBL" id="JAAIUW010000001">
    <property type="protein sequence ID" value="KAF7844994.1"/>
    <property type="molecule type" value="Genomic_DNA"/>
</dbReference>
<organism evidence="3 4">
    <name type="scientific">Senna tora</name>
    <dbReference type="NCBI Taxonomy" id="362788"/>
    <lineage>
        <taxon>Eukaryota</taxon>
        <taxon>Viridiplantae</taxon>
        <taxon>Streptophyta</taxon>
        <taxon>Embryophyta</taxon>
        <taxon>Tracheophyta</taxon>
        <taxon>Spermatophyta</taxon>
        <taxon>Magnoliopsida</taxon>
        <taxon>eudicotyledons</taxon>
        <taxon>Gunneridae</taxon>
        <taxon>Pentapetalae</taxon>
        <taxon>rosids</taxon>
        <taxon>fabids</taxon>
        <taxon>Fabales</taxon>
        <taxon>Fabaceae</taxon>
        <taxon>Caesalpinioideae</taxon>
        <taxon>Cassia clade</taxon>
        <taxon>Senna</taxon>
    </lineage>
</organism>
<dbReference type="PANTHER" id="PTHR31286">
    <property type="entry name" value="GLYCINE-RICH CELL WALL STRUCTURAL PROTEIN 1.8-LIKE"/>
    <property type="match status" value="1"/>
</dbReference>
<dbReference type="Pfam" id="PF14111">
    <property type="entry name" value="DUF4283"/>
    <property type="match status" value="1"/>
</dbReference>
<accession>A0A835CJV0</accession>
<gene>
    <name evidence="3" type="ORF">G2W53_001899</name>
</gene>
<feature type="region of interest" description="Disordered" evidence="1">
    <location>
        <begin position="283"/>
        <end position="470"/>
    </location>
</feature>
<feature type="compositionally biased region" description="Basic and acidic residues" evidence="1">
    <location>
        <begin position="353"/>
        <end position="379"/>
    </location>
</feature>
<evidence type="ECO:0000259" key="2">
    <source>
        <dbReference type="Pfam" id="PF14111"/>
    </source>
</evidence>
<comment type="caution">
    <text evidence="3">The sequence shown here is derived from an EMBL/GenBank/DDBJ whole genome shotgun (WGS) entry which is preliminary data.</text>
</comment>
<feature type="compositionally biased region" description="Low complexity" evidence="1">
    <location>
        <begin position="461"/>
        <end position="470"/>
    </location>
</feature>
<feature type="compositionally biased region" description="Basic and acidic residues" evidence="1">
    <location>
        <begin position="290"/>
        <end position="301"/>
    </location>
</feature>
<evidence type="ECO:0000256" key="1">
    <source>
        <dbReference type="SAM" id="MobiDB-lite"/>
    </source>
</evidence>
<evidence type="ECO:0000313" key="3">
    <source>
        <dbReference type="EMBL" id="KAF7844994.1"/>
    </source>
</evidence>
<name>A0A835CJV0_9FABA</name>
<feature type="compositionally biased region" description="Basic and acidic residues" evidence="1">
    <location>
        <begin position="39"/>
        <end position="48"/>
    </location>
</feature>
<dbReference type="AlphaFoldDB" id="A0A835CJV0"/>
<evidence type="ECO:0000313" key="4">
    <source>
        <dbReference type="Proteomes" id="UP000634136"/>
    </source>
</evidence>
<reference evidence="3" key="1">
    <citation type="submission" date="2020-09" db="EMBL/GenBank/DDBJ databases">
        <title>Genome-Enabled Discovery of Anthraquinone Biosynthesis in Senna tora.</title>
        <authorList>
            <person name="Kang S.-H."/>
            <person name="Pandey R.P."/>
            <person name="Lee C.-M."/>
            <person name="Sim J.-S."/>
            <person name="Jeong J.-T."/>
            <person name="Choi B.-S."/>
            <person name="Jung M."/>
            <person name="Ginzburg D."/>
            <person name="Zhao K."/>
            <person name="Won S.Y."/>
            <person name="Oh T.-J."/>
            <person name="Yu Y."/>
            <person name="Kim N.-H."/>
            <person name="Lee O.R."/>
            <person name="Lee T.-H."/>
            <person name="Bashyal P."/>
            <person name="Kim T.-S."/>
            <person name="Lee W.-H."/>
            <person name="Kawkins C."/>
            <person name="Kim C.-K."/>
            <person name="Kim J.S."/>
            <person name="Ahn B.O."/>
            <person name="Rhee S.Y."/>
            <person name="Sohng J.K."/>
        </authorList>
    </citation>
    <scope>NUCLEOTIDE SEQUENCE</scope>
    <source>
        <tissue evidence="3">Leaf</tissue>
    </source>
</reference>
<feature type="compositionally biased region" description="Basic and acidic residues" evidence="1">
    <location>
        <begin position="316"/>
        <end position="328"/>
    </location>
</feature>
<dbReference type="Proteomes" id="UP000634136">
    <property type="component" value="Unassembled WGS sequence"/>
</dbReference>
<feature type="compositionally biased region" description="Acidic residues" evidence="1">
    <location>
        <begin position="61"/>
        <end position="75"/>
    </location>
</feature>
<feature type="compositionally biased region" description="Basic and acidic residues" evidence="1">
    <location>
        <begin position="1"/>
        <end position="26"/>
    </location>
</feature>
<feature type="region of interest" description="Disordered" evidence="1">
    <location>
        <begin position="1"/>
        <end position="96"/>
    </location>
</feature>
<sequence length="470" mass="54418">MGERGDLPPSKEEEDNLDRSKKREEEWMIDEILVQMNSENKRSYRDTVRGVNRKPNSERQEGEDDLDENGAEEDPETKPSDSSSEEEELDAEGNKISGITIDKDDFDRLNFTLSEKEWKRLNKPFRKSLIVKLLGKTIGFKFLLRKVNQLWGRTGEVELIDLGNEYFLAKFDTYSDQDFALTGGPWIILDHYLIVRPWTSLFNPEETIQKLAAWVHLPDLPIELYDTKVLNTIGSYIGKVIKIYTNTSLQVRGKFARLCIEDKLEILVEAEARYGKWMTVTKPRRVRRPRPTDQKQNEAENKIITVSRSHYAALEGNKEEERQDKHEVVVQNLNEPDVNERKWKTKGNNSVFDTRKESVMDRESKQQDPMDIRTPTKEKKTIRKKKEEEVNEQVDAMDLGSPVKQSPIKHHSQEVEDRISVGKHDTTIKDKPPNNARKKATNQETMNSVKSLFKGSRRESQTPSPSSKSS</sequence>
<dbReference type="InterPro" id="IPR025558">
    <property type="entry name" value="DUF4283"/>
</dbReference>
<dbReference type="InterPro" id="IPR040256">
    <property type="entry name" value="At4g02000-like"/>
</dbReference>
<protein>
    <recommendedName>
        <fullName evidence="2">DUF4283 domain-containing protein</fullName>
    </recommendedName>
</protein>